<sequence>MPKLLILGGTGFVGTALCEALLRRHGPATVLRVPSRRPERAKGRIGTLPSVELLAADVHDEAQLVRLMQGCEAVIHLVAILHGRPADFQRVHVELPAKVGRAARAAGVGRLLHVSALGVAADAPSHYLRSKAAGEAALREAGAPGLTVLRPSVIFGAGDRFLNTFAALQTVAPLLPLAGADAQFQPVWVQDVAEALVRCLDDASTAGETIEAAGPRVWTLAELVRLAGRLAGVPRPVLPMPDPVGRLQAAVMGLLPGEPLMSADNLDSMKAPNIASGRLPGLARLGLAPTALEAVAPGYLGGGASASRLDAWRSLARR</sequence>
<protein>
    <submittedName>
        <fullName evidence="2">Complex I NDUFA9 subunit family protein</fullName>
    </submittedName>
</protein>
<organism evidence="2 3">
    <name type="scientific">Aquariibacter albus</name>
    <dbReference type="NCBI Taxonomy" id="2759899"/>
    <lineage>
        <taxon>Bacteria</taxon>
        <taxon>Pseudomonadati</taxon>
        <taxon>Pseudomonadota</taxon>
        <taxon>Betaproteobacteria</taxon>
        <taxon>Burkholderiales</taxon>
        <taxon>Sphaerotilaceae</taxon>
        <taxon>Aquariibacter</taxon>
    </lineage>
</organism>
<dbReference type="AlphaFoldDB" id="A0A839HJ38"/>
<dbReference type="PANTHER" id="PTHR12126:SF11">
    <property type="entry name" value="NADH DEHYDROGENASE [UBIQUINONE] 1 ALPHA SUBCOMPLEX SUBUNIT 9, MITOCHONDRIAL"/>
    <property type="match status" value="1"/>
</dbReference>
<evidence type="ECO:0000259" key="1">
    <source>
        <dbReference type="Pfam" id="PF01370"/>
    </source>
</evidence>
<dbReference type="InterPro" id="IPR051207">
    <property type="entry name" value="ComplexI_NDUFA9_subunit"/>
</dbReference>
<reference evidence="2 3" key="1">
    <citation type="submission" date="2020-08" db="EMBL/GenBank/DDBJ databases">
        <title>Aquariorum lacteus gen. nov., sp. nov., a new member of the family Comamonadaceae, isolated from freshwater aquarium.</title>
        <authorList>
            <person name="Chun S.-J."/>
        </authorList>
    </citation>
    <scope>NUCLEOTIDE SEQUENCE [LARGE SCALE GENOMIC DNA]</scope>
    <source>
        <strain evidence="2 3">SJAQ100</strain>
    </source>
</reference>
<comment type="caution">
    <text evidence="2">The sequence shown here is derived from an EMBL/GenBank/DDBJ whole genome shotgun (WGS) entry which is preliminary data.</text>
</comment>
<dbReference type="GO" id="GO:0044877">
    <property type="term" value="F:protein-containing complex binding"/>
    <property type="evidence" value="ECO:0007669"/>
    <property type="project" value="TreeGrafter"/>
</dbReference>
<dbReference type="CDD" id="cd05271">
    <property type="entry name" value="NDUFA9_like_SDR_a"/>
    <property type="match status" value="1"/>
</dbReference>
<name>A0A839HJ38_9BURK</name>
<evidence type="ECO:0000313" key="2">
    <source>
        <dbReference type="EMBL" id="MBB1161973.1"/>
    </source>
</evidence>
<dbReference type="InterPro" id="IPR001509">
    <property type="entry name" value="Epimerase_deHydtase"/>
</dbReference>
<accession>A0A839HJ38</accession>
<dbReference type="SUPFAM" id="SSF51735">
    <property type="entry name" value="NAD(P)-binding Rossmann-fold domains"/>
    <property type="match status" value="1"/>
</dbReference>
<dbReference type="Gene3D" id="3.40.50.720">
    <property type="entry name" value="NAD(P)-binding Rossmann-like Domain"/>
    <property type="match status" value="1"/>
</dbReference>
<keyword evidence="3" id="KW-1185">Reference proteome</keyword>
<proteinExistence type="predicted"/>
<dbReference type="RefSeq" id="WP_182663422.1">
    <property type="nucleotide sequence ID" value="NZ_JACIVI010000002.1"/>
</dbReference>
<dbReference type="Proteomes" id="UP000586093">
    <property type="component" value="Unassembled WGS sequence"/>
</dbReference>
<evidence type="ECO:0000313" key="3">
    <source>
        <dbReference type="Proteomes" id="UP000586093"/>
    </source>
</evidence>
<dbReference type="InterPro" id="IPR036291">
    <property type="entry name" value="NAD(P)-bd_dom_sf"/>
</dbReference>
<feature type="domain" description="NAD-dependent epimerase/dehydratase" evidence="1">
    <location>
        <begin position="5"/>
        <end position="209"/>
    </location>
</feature>
<gene>
    <name evidence="2" type="ORF">H4F90_08275</name>
</gene>
<dbReference type="EMBL" id="JACIVI010000002">
    <property type="protein sequence ID" value="MBB1161973.1"/>
    <property type="molecule type" value="Genomic_DNA"/>
</dbReference>
<dbReference type="Pfam" id="PF01370">
    <property type="entry name" value="Epimerase"/>
    <property type="match status" value="1"/>
</dbReference>
<dbReference type="PANTHER" id="PTHR12126">
    <property type="entry name" value="NADH-UBIQUINONE OXIDOREDUCTASE 39 KDA SUBUNIT-RELATED"/>
    <property type="match status" value="1"/>
</dbReference>